<accession>A0A851GN22</accession>
<dbReference type="InterPro" id="IPR023408">
    <property type="entry name" value="MscS_beta-dom_sf"/>
</dbReference>
<keyword evidence="7 10" id="KW-0472">Membrane</keyword>
<evidence type="ECO:0000256" key="3">
    <source>
        <dbReference type="ARBA" id="ARBA00022519"/>
    </source>
</evidence>
<keyword evidence="2" id="KW-1003">Cell membrane</keyword>
<organism evidence="12 13">
    <name type="scientific">Oceaniferula marina</name>
    <dbReference type="NCBI Taxonomy" id="2748318"/>
    <lineage>
        <taxon>Bacteria</taxon>
        <taxon>Pseudomonadati</taxon>
        <taxon>Verrucomicrobiota</taxon>
        <taxon>Verrucomicrobiia</taxon>
        <taxon>Verrucomicrobiales</taxon>
        <taxon>Verrucomicrobiaceae</taxon>
        <taxon>Oceaniferula</taxon>
    </lineage>
</organism>
<feature type="domain" description="Mechanosensitive ion channel MscS" evidence="11">
    <location>
        <begin position="196"/>
        <end position="264"/>
    </location>
</feature>
<dbReference type="PANTHER" id="PTHR30414:SF0">
    <property type="entry name" value="MINICONDUCTANCE MECHANOSENSITIVE CHANNEL YBDG"/>
    <property type="match status" value="1"/>
</dbReference>
<dbReference type="SUPFAM" id="SSF50182">
    <property type="entry name" value="Sm-like ribonucleoproteins"/>
    <property type="match status" value="1"/>
</dbReference>
<evidence type="ECO:0000256" key="2">
    <source>
        <dbReference type="ARBA" id="ARBA00022475"/>
    </source>
</evidence>
<evidence type="ECO:0000256" key="5">
    <source>
        <dbReference type="ARBA" id="ARBA00022989"/>
    </source>
</evidence>
<dbReference type="InterPro" id="IPR006685">
    <property type="entry name" value="MscS_channel_2nd"/>
</dbReference>
<dbReference type="Pfam" id="PF00924">
    <property type="entry name" value="MS_channel_2nd"/>
    <property type="match status" value="1"/>
</dbReference>
<gene>
    <name evidence="12" type="ORF">HW115_16535</name>
</gene>
<feature type="transmembrane region" description="Helical" evidence="10">
    <location>
        <begin position="112"/>
        <end position="133"/>
    </location>
</feature>
<evidence type="ECO:0000256" key="4">
    <source>
        <dbReference type="ARBA" id="ARBA00022692"/>
    </source>
</evidence>
<evidence type="ECO:0000256" key="7">
    <source>
        <dbReference type="ARBA" id="ARBA00023136"/>
    </source>
</evidence>
<name>A0A851GN22_9BACT</name>
<evidence type="ECO:0000313" key="13">
    <source>
        <dbReference type="Proteomes" id="UP000557872"/>
    </source>
</evidence>
<evidence type="ECO:0000313" key="12">
    <source>
        <dbReference type="EMBL" id="NWK57231.1"/>
    </source>
</evidence>
<evidence type="ECO:0000256" key="6">
    <source>
        <dbReference type="ARBA" id="ARBA00023016"/>
    </source>
</evidence>
<sequence length="426" mass="48213">MQEWHNELSKQFFNLNHADLGLIKGLLVDAILFSLVLALAALAYYLVRNILVRVVNKVVHKTKNTWDDELLQSKLLTWVALLVPTVIIWNAAPLAITTEHAGYPFFADLVQVAARVTVIILSFLAANSLLNIVERIYERYEVSRELPIKSLIQVIRIILVLASLIFIISTLLNKSPVLIFSGLGAMTAIMMLIFKDSILGLVAGVQLSANRMVARGDWIEMPKFGADGDVLEVALTTVKVRNWDMTITTIPTYALISDSFKNWRGMSNSGVRRIKRAINIDMSTVGFLNDSMLSKMQQINLLKPYLAKKQKEIDEWNTSQPEEGKNNPVNARALTNLGTFRAYCEQYLKNHPKIDDQHTLLVRQLQPTDHGIPIELYIFTNDNRWVHYEGIQSDIFDHLLSVLPEFGLRAFQSPSDHCFKTALQGR</sequence>
<keyword evidence="3" id="KW-0997">Cell inner membrane</keyword>
<keyword evidence="6" id="KW-0346">Stress response</keyword>
<dbReference type="FunFam" id="2.30.30.60:FF:000002">
    <property type="entry name" value="Mechanosensitive ion channel family protein"/>
    <property type="match status" value="1"/>
</dbReference>
<comment type="caution">
    <text evidence="12">The sequence shown here is derived from an EMBL/GenBank/DDBJ whole genome shotgun (WGS) entry which is preliminary data.</text>
</comment>
<dbReference type="GO" id="GO:0008381">
    <property type="term" value="F:mechanosensitive monoatomic ion channel activity"/>
    <property type="evidence" value="ECO:0007669"/>
    <property type="project" value="InterPro"/>
</dbReference>
<dbReference type="Gene3D" id="2.30.30.60">
    <property type="match status" value="1"/>
</dbReference>
<dbReference type="AlphaFoldDB" id="A0A851GN22"/>
<keyword evidence="4 10" id="KW-0812">Transmembrane</keyword>
<dbReference type="Proteomes" id="UP000557872">
    <property type="component" value="Unassembled WGS sequence"/>
</dbReference>
<dbReference type="PANTHER" id="PTHR30414">
    <property type="entry name" value="MINICONDUCTANCE MECHANOSENSITIVE CHANNEL YBDG"/>
    <property type="match status" value="1"/>
</dbReference>
<dbReference type="InterPro" id="IPR030192">
    <property type="entry name" value="YbdG"/>
</dbReference>
<evidence type="ECO:0000256" key="8">
    <source>
        <dbReference type="ARBA" id="ARBA00093630"/>
    </source>
</evidence>
<feature type="transmembrane region" description="Helical" evidence="10">
    <location>
        <begin position="75"/>
        <end position="92"/>
    </location>
</feature>
<keyword evidence="13" id="KW-1185">Reference proteome</keyword>
<dbReference type="RefSeq" id="WP_178934083.1">
    <property type="nucleotide sequence ID" value="NZ_JACBAZ010000008.1"/>
</dbReference>
<evidence type="ECO:0000256" key="9">
    <source>
        <dbReference type="ARBA" id="ARBA00093659"/>
    </source>
</evidence>
<comment type="subcellular location">
    <subcellularLocation>
        <location evidence="1">Cell inner membrane</location>
        <topology evidence="1">Multi-pass membrane protein</topology>
    </subcellularLocation>
</comment>
<evidence type="ECO:0000259" key="11">
    <source>
        <dbReference type="Pfam" id="PF00924"/>
    </source>
</evidence>
<feature type="transmembrane region" description="Helical" evidence="10">
    <location>
        <begin position="178"/>
        <end position="205"/>
    </location>
</feature>
<dbReference type="GO" id="GO:0071470">
    <property type="term" value="P:cellular response to osmotic stress"/>
    <property type="evidence" value="ECO:0007669"/>
    <property type="project" value="InterPro"/>
</dbReference>
<keyword evidence="5 10" id="KW-1133">Transmembrane helix</keyword>
<evidence type="ECO:0000256" key="1">
    <source>
        <dbReference type="ARBA" id="ARBA00004429"/>
    </source>
</evidence>
<dbReference type="InterPro" id="IPR010920">
    <property type="entry name" value="LSM_dom_sf"/>
</dbReference>
<reference evidence="12 13" key="1">
    <citation type="submission" date="2020-07" db="EMBL/GenBank/DDBJ databases">
        <title>Roseicoccus Jingziensis gen. nov., sp. nov., isolated from coastal seawater.</title>
        <authorList>
            <person name="Feng X."/>
        </authorList>
    </citation>
    <scope>NUCLEOTIDE SEQUENCE [LARGE SCALE GENOMIC DNA]</scope>
    <source>
        <strain evidence="12 13">N1E253</strain>
    </source>
</reference>
<feature type="transmembrane region" description="Helical" evidence="10">
    <location>
        <begin position="20"/>
        <end position="47"/>
    </location>
</feature>
<proteinExistence type="predicted"/>
<evidence type="ECO:0000256" key="10">
    <source>
        <dbReference type="SAM" id="Phobius"/>
    </source>
</evidence>
<dbReference type="EMBL" id="JACBAZ010000008">
    <property type="protein sequence ID" value="NWK57231.1"/>
    <property type="molecule type" value="Genomic_DNA"/>
</dbReference>
<protein>
    <recommendedName>
        <fullName evidence="8">Mechanosensing system component YbdG</fullName>
    </recommendedName>
    <alternativeName>
        <fullName evidence="9">Mechanosensitive channel homolog YbdG</fullName>
    </alternativeName>
</protein>
<dbReference type="GO" id="GO:0005886">
    <property type="term" value="C:plasma membrane"/>
    <property type="evidence" value="ECO:0007669"/>
    <property type="project" value="UniProtKB-SubCell"/>
</dbReference>
<feature type="transmembrane region" description="Helical" evidence="10">
    <location>
        <begin position="154"/>
        <end position="172"/>
    </location>
</feature>